<sequence>MKRYRRFTIMLLIAIMLLQSIMGIRVYAALETITKSDDNSVKSTNTVDYDSIGKQIEDYVEKNKDATAGMSVSVFDDKKVLYTGSFGYSDMANKVSVDSSTVMDWGSVTKILTWVSVMQLEEQGKIDLESDIRNYLPENFLHNLKFEKPVTMLNLMNNDAGFEENFMGMFTNDETQIISLEEYLRNHQPAQIYEPGTVCAGTNWSTALAGYIVQRVSDKDYAQYVKENIFEPLGMKNAAISPDLSDNQKVKENRKQLKTYRSNLKEIKPNVTYINISPAGGCVSTIGDLTTFARELLNENTKLFKNPSTYKKLFTPSSYYDVSGVGRNYHGMWASTKYALRVVGRDGNTAGCSSNLLIDLDNRVGIVIQTNVSQESKYIKGLPDLLFMQYESNNANEAYRVFNPKTYQTGLLKILRLSSITTFKSKEFYTKVNVGGVEKIEQKGSDYLIVDTKDFLMDYVTLGLYIAVMAFGIISVFVGFVKNKILKKGKKTLAGWATGALVLTYVPVIIMEVLLRYQPNVANLWSAATFQAISGAIFVVTLGMAVMFVLGLVKLLKTPKMSLLKSRVAYLVLVELSIVIAVFNSIYWNWCMFWLK</sequence>
<evidence type="ECO:0000259" key="2">
    <source>
        <dbReference type="Pfam" id="PF00144"/>
    </source>
</evidence>
<dbReference type="PANTHER" id="PTHR46825:SF9">
    <property type="entry name" value="BETA-LACTAMASE-RELATED DOMAIN-CONTAINING PROTEIN"/>
    <property type="match status" value="1"/>
</dbReference>
<feature type="domain" description="Beta-lactamase-related" evidence="2">
    <location>
        <begin position="63"/>
        <end position="375"/>
    </location>
</feature>
<dbReference type="Gene3D" id="3.40.710.10">
    <property type="entry name" value="DD-peptidase/beta-lactamase superfamily"/>
    <property type="match status" value="1"/>
</dbReference>
<organism evidence="3 4">
    <name type="scientific">[Clostridium] fimetarium</name>
    <dbReference type="NCBI Taxonomy" id="99656"/>
    <lineage>
        <taxon>Bacteria</taxon>
        <taxon>Bacillati</taxon>
        <taxon>Bacillota</taxon>
        <taxon>Clostridia</taxon>
        <taxon>Lachnospirales</taxon>
        <taxon>Lachnospiraceae</taxon>
    </lineage>
</organism>
<keyword evidence="1" id="KW-0812">Transmembrane</keyword>
<dbReference type="InterPro" id="IPR001466">
    <property type="entry name" value="Beta-lactam-related"/>
</dbReference>
<feature type="transmembrane region" description="Helical" evidence="1">
    <location>
        <begin position="493"/>
        <end position="515"/>
    </location>
</feature>
<protein>
    <submittedName>
        <fullName evidence="3">CubicO group peptidase, beta-lactamase class C family</fullName>
    </submittedName>
</protein>
<evidence type="ECO:0000256" key="1">
    <source>
        <dbReference type="SAM" id="Phobius"/>
    </source>
</evidence>
<name>A0A1I0RTF9_9FIRM</name>
<dbReference type="Proteomes" id="UP000199701">
    <property type="component" value="Unassembled WGS sequence"/>
</dbReference>
<evidence type="ECO:0000313" key="3">
    <source>
        <dbReference type="EMBL" id="SEW44679.1"/>
    </source>
</evidence>
<feature type="transmembrane region" description="Helical" evidence="1">
    <location>
        <begin position="535"/>
        <end position="556"/>
    </location>
</feature>
<dbReference type="EMBL" id="FOJI01000023">
    <property type="protein sequence ID" value="SEW44679.1"/>
    <property type="molecule type" value="Genomic_DNA"/>
</dbReference>
<evidence type="ECO:0000313" key="4">
    <source>
        <dbReference type="Proteomes" id="UP000199701"/>
    </source>
</evidence>
<dbReference type="InterPro" id="IPR012338">
    <property type="entry name" value="Beta-lactam/transpept-like"/>
</dbReference>
<accession>A0A1I0RTF9</accession>
<dbReference type="PANTHER" id="PTHR46825">
    <property type="entry name" value="D-ALANYL-D-ALANINE-CARBOXYPEPTIDASE/ENDOPEPTIDASE AMPH"/>
    <property type="match status" value="1"/>
</dbReference>
<dbReference type="Pfam" id="PF00144">
    <property type="entry name" value="Beta-lactamase"/>
    <property type="match status" value="1"/>
</dbReference>
<keyword evidence="1" id="KW-0472">Membrane</keyword>
<keyword evidence="4" id="KW-1185">Reference proteome</keyword>
<keyword evidence="1" id="KW-1133">Transmembrane helix</keyword>
<dbReference type="SUPFAM" id="SSF56601">
    <property type="entry name" value="beta-lactamase/transpeptidase-like"/>
    <property type="match status" value="1"/>
</dbReference>
<dbReference type="STRING" id="99656.SAMN05421659_1232"/>
<proteinExistence type="predicted"/>
<dbReference type="AlphaFoldDB" id="A0A1I0RTF9"/>
<reference evidence="3 4" key="1">
    <citation type="submission" date="2016-10" db="EMBL/GenBank/DDBJ databases">
        <authorList>
            <person name="de Groot N.N."/>
        </authorList>
    </citation>
    <scope>NUCLEOTIDE SEQUENCE [LARGE SCALE GENOMIC DNA]</scope>
    <source>
        <strain evidence="3 4">DSM 9179</strain>
    </source>
</reference>
<feature type="transmembrane region" description="Helical" evidence="1">
    <location>
        <begin position="462"/>
        <end position="481"/>
    </location>
</feature>
<dbReference type="RefSeq" id="WP_170841505.1">
    <property type="nucleotide sequence ID" value="NZ_FOJI01000023.1"/>
</dbReference>
<dbReference type="InterPro" id="IPR050491">
    <property type="entry name" value="AmpC-like"/>
</dbReference>
<feature type="transmembrane region" description="Helical" evidence="1">
    <location>
        <begin position="568"/>
        <end position="590"/>
    </location>
</feature>
<gene>
    <name evidence="3" type="ORF">SAMN05421659_1232</name>
</gene>